<protein>
    <recommendedName>
        <fullName evidence="7">Filament cap protein</fullName>
    </recommendedName>
    <alternativeName>
        <fullName evidence="6">Flagellar cap protein</fullName>
    </alternativeName>
</protein>
<dbReference type="Pfam" id="PF07195">
    <property type="entry name" value="FliD_C"/>
    <property type="match status" value="2"/>
</dbReference>
<dbReference type="InterPro" id="IPR040026">
    <property type="entry name" value="FliD"/>
</dbReference>
<dbReference type="GO" id="GO:0071973">
    <property type="term" value="P:bacterial-type flagellum-dependent cell motility"/>
    <property type="evidence" value="ECO:0007669"/>
    <property type="project" value="TreeGrafter"/>
</dbReference>
<proteinExistence type="inferred from homology"/>
<keyword evidence="4" id="KW-0175">Coiled coil</keyword>
<comment type="subcellular location">
    <subcellularLocation>
        <location evidence="1">Bacterial flagellum</location>
    </subcellularLocation>
</comment>
<name>A0A3B1ABQ4_9ZZZZ</name>
<organism evidence="10">
    <name type="scientific">hydrothermal vent metagenome</name>
    <dbReference type="NCBI Taxonomy" id="652676"/>
    <lineage>
        <taxon>unclassified sequences</taxon>
        <taxon>metagenomes</taxon>
        <taxon>ecological metagenomes</taxon>
    </lineage>
</organism>
<comment type="subunit">
    <text evidence="3">Homopentamer.</text>
</comment>
<dbReference type="GO" id="GO:0007155">
    <property type="term" value="P:cell adhesion"/>
    <property type="evidence" value="ECO:0007669"/>
    <property type="project" value="InterPro"/>
</dbReference>
<keyword evidence="5" id="KW-0975">Bacterial flagellum</keyword>
<feature type="domain" description="Flagellar hook-associated protein 2 N-terminal" evidence="8">
    <location>
        <begin position="11"/>
        <end position="108"/>
    </location>
</feature>
<dbReference type="PANTHER" id="PTHR30288">
    <property type="entry name" value="FLAGELLAR CAP/ASSEMBLY PROTEIN FLID"/>
    <property type="match status" value="1"/>
</dbReference>
<gene>
    <name evidence="10" type="ORF">MNBD_GAMMA23-938</name>
</gene>
<sequence>MPTITSVGVGSGIDVQGLVEKLVAAEGDPVTKKLDRKEATLQNSLTALGVFQGALTEFQTSLASLKDAQSFTKMSLTLSDDDVLNASISGDPDPGNFDIEVERLAQQHRLVSGTFASDLEAIGSGSISIQFGELNNVTGDFIVNPERPVKNIFITSDNNSLRGIQGAINDADAGVKASVLRVGKGFRLIVSSELSGATNSMRLKVNDNDNVDTDLSGLSTLSYEPAKLANQGQNLRQTSEGLNAIIKIDGVEIESPKNSINDVISGVTLDLSAESIGQTVGLKIFHDKAQVSSSIEGFVTQYNSFIQRSNELTSYDPETKEAGPLANDSSVRSALSQLRRALGTDFSAVNSQYVSLSALGLDTQRSGEQKIDTNKVQAALDKNITEVSQLFSRTGSANDPLVRYIGATDTTKVGNYPVVIDTLPTQGNYIGLDVAPSNIIIPHDVNTLVLRVDNIKSSVITLNSQVYNSLENLASELQSKINGDRELSSKGAAVNISVEDNHLVLTSQHFGGTSNIEILEIPEQLMAVTGLSVKQGQLGSDIQGAIGGNAAIGSGRTLMGQGNARGLEIEVVGGGIGRRGTVSYSKGVAERLDKLVASFLDAGGLLQGRTKGFTDNLKNILDDRNKLAEKLEKSEKQHLKTFSNLDALVGKMRSTGEYLSRQLAALPGARSQSNRRG</sequence>
<dbReference type="GO" id="GO:0009424">
    <property type="term" value="C:bacterial-type flagellum hook"/>
    <property type="evidence" value="ECO:0007669"/>
    <property type="project" value="InterPro"/>
</dbReference>
<evidence type="ECO:0000259" key="9">
    <source>
        <dbReference type="Pfam" id="PF07195"/>
    </source>
</evidence>
<evidence type="ECO:0000256" key="1">
    <source>
        <dbReference type="ARBA" id="ARBA00004365"/>
    </source>
</evidence>
<comment type="similarity">
    <text evidence="2">Belongs to the FliD family.</text>
</comment>
<evidence type="ECO:0000256" key="3">
    <source>
        <dbReference type="ARBA" id="ARBA00011255"/>
    </source>
</evidence>
<dbReference type="PANTHER" id="PTHR30288:SF0">
    <property type="entry name" value="FLAGELLAR HOOK-ASSOCIATED PROTEIN 2"/>
    <property type="match status" value="1"/>
</dbReference>
<evidence type="ECO:0000256" key="6">
    <source>
        <dbReference type="ARBA" id="ARBA00033074"/>
    </source>
</evidence>
<feature type="domain" description="Flagellar hook-associated protein 2 C-terminal" evidence="9">
    <location>
        <begin position="243"/>
        <end position="398"/>
    </location>
</feature>
<dbReference type="EMBL" id="UOFT01000058">
    <property type="protein sequence ID" value="VAW97473.1"/>
    <property type="molecule type" value="Genomic_DNA"/>
</dbReference>
<dbReference type="Pfam" id="PF02465">
    <property type="entry name" value="FliD_N"/>
    <property type="match status" value="1"/>
</dbReference>
<evidence type="ECO:0000256" key="7">
    <source>
        <dbReference type="ARBA" id="ARBA00033192"/>
    </source>
</evidence>
<dbReference type="InterPro" id="IPR003481">
    <property type="entry name" value="FliD_N"/>
</dbReference>
<evidence type="ECO:0000259" key="8">
    <source>
        <dbReference type="Pfam" id="PF02465"/>
    </source>
</evidence>
<evidence type="ECO:0000256" key="4">
    <source>
        <dbReference type="ARBA" id="ARBA00023054"/>
    </source>
</evidence>
<reference evidence="10" key="1">
    <citation type="submission" date="2018-06" db="EMBL/GenBank/DDBJ databases">
        <authorList>
            <person name="Zhirakovskaya E."/>
        </authorList>
    </citation>
    <scope>NUCLEOTIDE SEQUENCE</scope>
</reference>
<evidence type="ECO:0000256" key="5">
    <source>
        <dbReference type="ARBA" id="ARBA00023143"/>
    </source>
</evidence>
<dbReference type="AlphaFoldDB" id="A0A3B1ABQ4"/>
<accession>A0A3B1ABQ4</accession>
<dbReference type="InterPro" id="IPR010809">
    <property type="entry name" value="FliD_C"/>
</dbReference>
<evidence type="ECO:0000313" key="10">
    <source>
        <dbReference type="EMBL" id="VAW97473.1"/>
    </source>
</evidence>
<evidence type="ECO:0000256" key="2">
    <source>
        <dbReference type="ARBA" id="ARBA00009764"/>
    </source>
</evidence>
<feature type="domain" description="Flagellar hook-associated protein 2 C-terminal" evidence="9">
    <location>
        <begin position="582"/>
        <end position="653"/>
    </location>
</feature>
<dbReference type="GO" id="GO:0009421">
    <property type="term" value="C:bacterial-type flagellum filament cap"/>
    <property type="evidence" value="ECO:0007669"/>
    <property type="project" value="InterPro"/>
</dbReference>